<protein>
    <recommendedName>
        <fullName evidence="3">DUF5667 domain-containing protein</fullName>
    </recommendedName>
</protein>
<dbReference type="RefSeq" id="WP_134484552.1">
    <property type="nucleotide sequence ID" value="NZ_LR216287.1"/>
</dbReference>
<evidence type="ECO:0000313" key="1">
    <source>
        <dbReference type="EMBL" id="VFJ14301.1"/>
    </source>
</evidence>
<keyword evidence="2" id="KW-1185">Reference proteome</keyword>
<organism evidence="1 2">
    <name type="scientific">Candidatus Nitrosocosmicus franklandianus</name>
    <dbReference type="NCBI Taxonomy" id="1798806"/>
    <lineage>
        <taxon>Archaea</taxon>
        <taxon>Nitrososphaerota</taxon>
        <taxon>Nitrososphaeria</taxon>
        <taxon>Nitrososphaerales</taxon>
        <taxon>Nitrososphaeraceae</taxon>
        <taxon>Candidatus Nitrosocosmicus</taxon>
    </lineage>
</organism>
<reference evidence="1 2" key="1">
    <citation type="submission" date="2019-02" db="EMBL/GenBank/DDBJ databases">
        <authorList>
            <person name="Lehtovirta-Morley E L."/>
        </authorList>
    </citation>
    <scope>NUCLEOTIDE SEQUENCE [LARGE SCALE GENOMIC DNA]</scope>
    <source>
        <strain evidence="1">NFRAN1</strain>
    </source>
</reference>
<proteinExistence type="predicted"/>
<accession>A0A484I959</accession>
<sequence length="345" mass="38587">MKKKKKTTPSFLFLFVLLSAVVITSNISINVENSVYQIVHAHSFPPNNYARAMAFMDQFQTESNLVKENLINNDTIMAQKHANEANSIFYWELLVEITRQDKQIGDELKLAIEDLRNITSSLSNTTSMLSMEKQQVIQRTDQIIENINTNIEKIIDNTEVLQQSENSDFLSTVTGFFSNLIGGGGEGENNSNDGSIHPIRFAELLDNVLRNYGDAYGVKFDMTDMTNMAMNDNGNSSMMDHSSMNMSDGHALHEEKTDSIINLVNYQSSLGYANKLLEIFNNELKPILASKGEPSTLSTNLENAIISLINSIEHRDTPIEVMTIAHAQIHPNLAEAFDLQILSTS</sequence>
<dbReference type="GeneID" id="39421277"/>
<dbReference type="Proteomes" id="UP000294299">
    <property type="component" value="Chromosome NFRAN"/>
</dbReference>
<gene>
    <name evidence="1" type="ORF">NFRAN_1979</name>
</gene>
<dbReference type="OrthoDB" id="12020at2157"/>
<dbReference type="KEGG" id="nfn:NFRAN_1979"/>
<dbReference type="EMBL" id="LR216287">
    <property type="protein sequence ID" value="VFJ14301.1"/>
    <property type="molecule type" value="Genomic_DNA"/>
</dbReference>
<name>A0A484I959_9ARCH</name>
<evidence type="ECO:0000313" key="2">
    <source>
        <dbReference type="Proteomes" id="UP000294299"/>
    </source>
</evidence>
<dbReference type="AlphaFoldDB" id="A0A484I959"/>
<evidence type="ECO:0008006" key="3">
    <source>
        <dbReference type="Google" id="ProtNLM"/>
    </source>
</evidence>